<dbReference type="NCBIfam" id="TIGR03984">
    <property type="entry name" value="CRISPR-associated protein Csx19"/>
    <property type="match status" value="1"/>
</dbReference>
<sequence>MTGTTLHVATRDGLTFAEAMERAPDGFALLTTPWRYEIVTTDEARRSTPEGVFEARVFDEHTELRWLDDAGSGRTVLLTERPAALPAEFTRHDPMETIGTIKGRYLLWGKAVHSSDGWTTLTTERIGSLRVPGVFGRGGHVALATREYIARDAEHGNAYIAEERLLSFEPSEPLRGENA</sequence>
<comment type="caution">
    <text evidence="1">The sequence shown here is derived from an EMBL/GenBank/DDBJ whole genome shotgun (WGS) entry which is preliminary data.</text>
</comment>
<dbReference type="Proteomes" id="UP000323380">
    <property type="component" value="Unassembled WGS sequence"/>
</dbReference>
<proteinExistence type="predicted"/>
<accession>A0A5D0NM26</accession>
<organism evidence="1 2">
    <name type="scientific">Actinomadura chibensis</name>
    <dbReference type="NCBI Taxonomy" id="392828"/>
    <lineage>
        <taxon>Bacteria</taxon>
        <taxon>Bacillati</taxon>
        <taxon>Actinomycetota</taxon>
        <taxon>Actinomycetes</taxon>
        <taxon>Streptosporangiales</taxon>
        <taxon>Thermomonosporaceae</taxon>
        <taxon>Actinomadura</taxon>
    </lineage>
</organism>
<name>A0A5D0NM26_9ACTN</name>
<evidence type="ECO:0000313" key="1">
    <source>
        <dbReference type="EMBL" id="TYB45553.1"/>
    </source>
</evidence>
<dbReference type="AlphaFoldDB" id="A0A5D0NM26"/>
<dbReference type="EMBL" id="VSFG01000003">
    <property type="protein sequence ID" value="TYB45553.1"/>
    <property type="molecule type" value="Genomic_DNA"/>
</dbReference>
<gene>
    <name evidence="1" type="ORF">FXF69_19185</name>
</gene>
<dbReference type="RefSeq" id="WP_067894934.1">
    <property type="nucleotide sequence ID" value="NZ_VSFG01000003.1"/>
</dbReference>
<evidence type="ECO:0000313" key="2">
    <source>
        <dbReference type="Proteomes" id="UP000323380"/>
    </source>
</evidence>
<protein>
    <submittedName>
        <fullName evidence="1">TIGR03984 family CRISPR-associated protein</fullName>
    </submittedName>
</protein>
<dbReference type="STRING" id="1220554.GCA_001552135_04646"/>
<keyword evidence="2" id="KW-1185">Reference proteome</keyword>
<dbReference type="InterPro" id="IPR023815">
    <property type="entry name" value="CRISPR-assoc_Csx19"/>
</dbReference>
<reference evidence="1 2" key="1">
    <citation type="submission" date="2019-08" db="EMBL/GenBank/DDBJ databases">
        <title>Actinomadura sp. nov. CYP1-5 isolated from mountain soil.</title>
        <authorList>
            <person name="Songsumanus A."/>
            <person name="Kuncharoen N."/>
            <person name="Kudo T."/>
            <person name="Yuki M."/>
            <person name="Igarashi Y."/>
            <person name="Tanasupawat S."/>
        </authorList>
    </citation>
    <scope>NUCLEOTIDE SEQUENCE [LARGE SCALE GENOMIC DNA]</scope>
    <source>
        <strain evidence="1 2">JCM 14158</strain>
    </source>
</reference>